<dbReference type="PANTHER" id="PTHR21666:SF268">
    <property type="entry name" value="PEPTIDASE M23 DOMAIN-CONTAINING PROTEIN"/>
    <property type="match status" value="1"/>
</dbReference>
<evidence type="ECO:0000313" key="3">
    <source>
        <dbReference type="Proteomes" id="UP000014962"/>
    </source>
</evidence>
<dbReference type="InterPro" id="IPR050570">
    <property type="entry name" value="Cell_wall_metabolism_enzyme"/>
</dbReference>
<evidence type="ECO:0000259" key="1">
    <source>
        <dbReference type="Pfam" id="PF01551"/>
    </source>
</evidence>
<keyword evidence="3" id="KW-1185">Reference proteome</keyword>
<dbReference type="PATRIC" id="fig|641526.4.peg.2878"/>
<comment type="caution">
    <text evidence="2">The sequence shown here is derived from an EMBL/GenBank/DDBJ whole genome shotgun (WGS) entry which is preliminary data.</text>
</comment>
<dbReference type="GO" id="GO:0004222">
    <property type="term" value="F:metalloendopeptidase activity"/>
    <property type="evidence" value="ECO:0007669"/>
    <property type="project" value="TreeGrafter"/>
</dbReference>
<reference evidence="2 3" key="1">
    <citation type="journal article" date="2013" name="Genome Announc.">
        <title>Draft Genome Sequence of Winogradskyella psychrotolerans RS-3T, Isolated from the Marine Transect of Kongsfjorden, Ny-Alesund, Svalbard, Arctic Ocean.</title>
        <authorList>
            <person name="Kumar Pinnaka A."/>
            <person name="Ara S."/>
            <person name="Singh A."/>
            <person name="Shivaji S."/>
        </authorList>
    </citation>
    <scope>NUCLEOTIDE SEQUENCE [LARGE SCALE GENOMIC DNA]</scope>
    <source>
        <strain evidence="2 3">RS-3</strain>
    </source>
</reference>
<proteinExistence type="predicted"/>
<dbReference type="OrthoDB" id="9810477at2"/>
<organism evidence="2 3">
    <name type="scientific">Winogradskyella psychrotolerans RS-3</name>
    <dbReference type="NCBI Taxonomy" id="641526"/>
    <lineage>
        <taxon>Bacteria</taxon>
        <taxon>Pseudomonadati</taxon>
        <taxon>Bacteroidota</taxon>
        <taxon>Flavobacteriia</taxon>
        <taxon>Flavobacteriales</taxon>
        <taxon>Flavobacteriaceae</taxon>
        <taxon>Winogradskyella</taxon>
    </lineage>
</organism>
<dbReference type="Gene3D" id="2.70.70.10">
    <property type="entry name" value="Glucose Permease (Domain IIA)"/>
    <property type="match status" value="1"/>
</dbReference>
<sequence length="378" mass="42355">MVIIKYEIEPYFRILFLILASCKQVQDVADVITKPSARVIFERDFKNNDSIFQRYELAYRNAKRNNLELELPLVLQSKSDTSDFKILAYTLNLQRGERFKIESDRDADSLQLAIDVFSFKNDSVVEEKPMLSNASSLNRLEFDVTKTGRYKIVILPNRKRQRNFGLKLFTEPTLAFPVSGKGNKAIQSFWGATRSGGRRSHEGIDVFAKRGTPVVAATNGFISNTGNRGLGGKQVWLRDGLFGQSLYYAHLDSIAVSGGERVQVGDTLGFVGNTGNAKTTSPHLHFGIYTSGGAVNPLPFVKQADPIEIVSFPLALNGETRLKKNELRVGAHVRSTKLQDIAAKTPLKILGKTDRWFHVRLNDTLQGFMHESLVEEKE</sequence>
<name>S7VP83_9FLAO</name>
<gene>
    <name evidence="2" type="ORF">ADIWIN_2899</name>
</gene>
<dbReference type="Proteomes" id="UP000014962">
    <property type="component" value="Unassembled WGS sequence"/>
</dbReference>
<dbReference type="STRING" id="641526.ADIWIN_2899"/>
<feature type="domain" description="M23ase beta-sheet core" evidence="1">
    <location>
        <begin position="200"/>
        <end position="297"/>
    </location>
</feature>
<accession>S7VP83</accession>
<dbReference type="PANTHER" id="PTHR21666">
    <property type="entry name" value="PEPTIDASE-RELATED"/>
    <property type="match status" value="1"/>
</dbReference>
<dbReference type="SUPFAM" id="SSF51261">
    <property type="entry name" value="Duplicated hybrid motif"/>
    <property type="match status" value="1"/>
</dbReference>
<dbReference type="CDD" id="cd12797">
    <property type="entry name" value="M23_peptidase"/>
    <property type="match status" value="1"/>
</dbReference>
<dbReference type="InterPro" id="IPR016047">
    <property type="entry name" value="M23ase_b-sheet_dom"/>
</dbReference>
<dbReference type="RefSeq" id="WP_020896733.1">
    <property type="nucleotide sequence ID" value="NZ_ATMR01000128.1"/>
</dbReference>
<dbReference type="eggNOG" id="COG0739">
    <property type="taxonomic scope" value="Bacteria"/>
</dbReference>
<evidence type="ECO:0000313" key="2">
    <source>
        <dbReference type="EMBL" id="EPR72060.1"/>
    </source>
</evidence>
<dbReference type="InterPro" id="IPR011055">
    <property type="entry name" value="Dup_hybrid_motif"/>
</dbReference>
<dbReference type="Pfam" id="PF01551">
    <property type="entry name" value="Peptidase_M23"/>
    <property type="match status" value="1"/>
</dbReference>
<protein>
    <submittedName>
        <fullName evidence="2">Peptidase</fullName>
    </submittedName>
</protein>
<dbReference type="AlphaFoldDB" id="S7VP83"/>
<dbReference type="EMBL" id="ATMR01000128">
    <property type="protein sequence ID" value="EPR72060.1"/>
    <property type="molecule type" value="Genomic_DNA"/>
</dbReference>